<evidence type="ECO:0000313" key="3">
    <source>
        <dbReference type="EMBL" id="HDX31740.1"/>
    </source>
</evidence>
<sequence length="333" mass="36047">MKEKTVRIGFLGVAHMHSVSYASNLLRMGGVEVVGMWDRSPSLAADWSRRVSIRRYDDAEQLLDAGLDAVVVCSENALHRPLVELAAGRVGAILCEKPIATTLADAQAILDRCAATGVRLQIAFPVRFAPSIVELKRRLDAGELGEIFAVSCTNHGSMPGGWFVDPELAGGGAVIDHTVHVIDLLRWFWRVEVTEVYAEVGYSLLHPGLGIDDAGLLSFMLSNGVYGSLDTSWSRPPSYPVWGDVKIEVIGERGVMYVDALHQYITVASNATGKTQWVSYGSDIDRGLMIDFVEMVRSDRAPSITGEDGLAALAVALAAYESAHSGQPVTLHR</sequence>
<accession>A0A7C1FRW2</accession>
<dbReference type="AlphaFoldDB" id="A0A7C1FRW2"/>
<dbReference type="EMBL" id="DSMG01000099">
    <property type="protein sequence ID" value="HDX31740.1"/>
    <property type="molecule type" value="Genomic_DNA"/>
</dbReference>
<protein>
    <submittedName>
        <fullName evidence="3">Gfo/Idh/MocA family oxidoreductase</fullName>
    </submittedName>
</protein>
<dbReference type="InterPro" id="IPR051450">
    <property type="entry name" value="Gfo/Idh/MocA_Oxidoreductases"/>
</dbReference>
<dbReference type="InterPro" id="IPR055170">
    <property type="entry name" value="GFO_IDH_MocA-like_dom"/>
</dbReference>
<feature type="domain" description="Gfo/Idh/MocA-like oxidoreductase N-terminal" evidence="1">
    <location>
        <begin position="7"/>
        <end position="123"/>
    </location>
</feature>
<dbReference type="PANTHER" id="PTHR43377:SF1">
    <property type="entry name" value="BILIVERDIN REDUCTASE A"/>
    <property type="match status" value="1"/>
</dbReference>
<reference evidence="3" key="1">
    <citation type="journal article" date="2020" name="mSystems">
        <title>Genome- and Community-Level Interaction Insights into Carbon Utilization and Element Cycling Functions of Hydrothermarchaeota in Hydrothermal Sediment.</title>
        <authorList>
            <person name="Zhou Z."/>
            <person name="Liu Y."/>
            <person name="Xu W."/>
            <person name="Pan J."/>
            <person name="Luo Z.H."/>
            <person name="Li M."/>
        </authorList>
    </citation>
    <scope>NUCLEOTIDE SEQUENCE [LARGE SCALE GENOMIC DNA]</scope>
    <source>
        <strain evidence="3">SpSt-289</strain>
    </source>
</reference>
<dbReference type="SUPFAM" id="SSF55347">
    <property type="entry name" value="Glyceraldehyde-3-phosphate dehydrogenase-like, C-terminal domain"/>
    <property type="match status" value="1"/>
</dbReference>
<name>A0A7C1FRW2_9CHLR</name>
<evidence type="ECO:0000259" key="1">
    <source>
        <dbReference type="Pfam" id="PF01408"/>
    </source>
</evidence>
<evidence type="ECO:0000259" key="2">
    <source>
        <dbReference type="Pfam" id="PF22725"/>
    </source>
</evidence>
<dbReference type="Pfam" id="PF01408">
    <property type="entry name" value="GFO_IDH_MocA"/>
    <property type="match status" value="1"/>
</dbReference>
<dbReference type="InterPro" id="IPR000683">
    <property type="entry name" value="Gfo/Idh/MocA-like_OxRdtase_N"/>
</dbReference>
<dbReference type="InterPro" id="IPR036291">
    <property type="entry name" value="NAD(P)-bd_dom_sf"/>
</dbReference>
<comment type="caution">
    <text evidence="3">The sequence shown here is derived from an EMBL/GenBank/DDBJ whole genome shotgun (WGS) entry which is preliminary data.</text>
</comment>
<dbReference type="Gene3D" id="3.30.360.10">
    <property type="entry name" value="Dihydrodipicolinate Reductase, domain 2"/>
    <property type="match status" value="1"/>
</dbReference>
<dbReference type="PANTHER" id="PTHR43377">
    <property type="entry name" value="BILIVERDIN REDUCTASE A"/>
    <property type="match status" value="1"/>
</dbReference>
<dbReference type="Pfam" id="PF22725">
    <property type="entry name" value="GFO_IDH_MocA_C3"/>
    <property type="match status" value="1"/>
</dbReference>
<proteinExistence type="predicted"/>
<gene>
    <name evidence="3" type="ORF">ENQ20_09650</name>
</gene>
<dbReference type="GO" id="GO:0000166">
    <property type="term" value="F:nucleotide binding"/>
    <property type="evidence" value="ECO:0007669"/>
    <property type="project" value="InterPro"/>
</dbReference>
<dbReference type="Gene3D" id="3.40.50.720">
    <property type="entry name" value="NAD(P)-binding Rossmann-like Domain"/>
    <property type="match status" value="1"/>
</dbReference>
<dbReference type="SUPFAM" id="SSF51735">
    <property type="entry name" value="NAD(P)-binding Rossmann-fold domains"/>
    <property type="match status" value="1"/>
</dbReference>
<organism evidence="3">
    <name type="scientific">Caldilinea aerophila</name>
    <dbReference type="NCBI Taxonomy" id="133453"/>
    <lineage>
        <taxon>Bacteria</taxon>
        <taxon>Bacillati</taxon>
        <taxon>Chloroflexota</taxon>
        <taxon>Caldilineae</taxon>
        <taxon>Caldilineales</taxon>
        <taxon>Caldilineaceae</taxon>
        <taxon>Caldilinea</taxon>
    </lineage>
</organism>
<feature type="domain" description="GFO/IDH/MocA-like oxidoreductase" evidence="2">
    <location>
        <begin position="133"/>
        <end position="255"/>
    </location>
</feature>